<evidence type="ECO:0000256" key="1">
    <source>
        <dbReference type="ARBA" id="ARBA00022485"/>
    </source>
</evidence>
<dbReference type="PANTHER" id="PTHR43255">
    <property type="entry name" value="IRON-SULFUR-BINDING OXIDOREDUCTASE FADF-RELATED-RELATED"/>
    <property type="match status" value="1"/>
</dbReference>
<keyword evidence="4" id="KW-0408">Iron</keyword>
<dbReference type="InterPro" id="IPR051460">
    <property type="entry name" value="HdrC_iron-sulfur_subunit"/>
</dbReference>
<evidence type="ECO:0000256" key="4">
    <source>
        <dbReference type="ARBA" id="ARBA00023004"/>
    </source>
</evidence>
<dbReference type="Proteomes" id="UP000183994">
    <property type="component" value="Unassembled WGS sequence"/>
</dbReference>
<dbReference type="GO" id="GO:0016491">
    <property type="term" value="F:oxidoreductase activity"/>
    <property type="evidence" value="ECO:0007669"/>
    <property type="project" value="UniProtKB-KW"/>
</dbReference>
<dbReference type="InterPro" id="IPR017896">
    <property type="entry name" value="4Fe4S_Fe-S-bd"/>
</dbReference>
<proteinExistence type="predicted"/>
<dbReference type="GO" id="GO:0051539">
    <property type="term" value="F:4 iron, 4 sulfur cluster binding"/>
    <property type="evidence" value="ECO:0007669"/>
    <property type="project" value="UniProtKB-KW"/>
</dbReference>
<dbReference type="EMBL" id="FQZU01000003">
    <property type="protein sequence ID" value="SHJ01052.1"/>
    <property type="molecule type" value="Genomic_DNA"/>
</dbReference>
<evidence type="ECO:0000256" key="3">
    <source>
        <dbReference type="ARBA" id="ARBA00023002"/>
    </source>
</evidence>
<accession>A0A1M6FTM8</accession>
<dbReference type="PANTHER" id="PTHR43255:SF1">
    <property type="entry name" value="IRON-SULFUR-BINDING OXIDOREDUCTASE FADF-RELATED"/>
    <property type="match status" value="1"/>
</dbReference>
<sequence>MQMATMKNDAHQENMRMKRESSPLELDLPSALEQVNNLCNDCGACVKNCAFLQKYGSPGQLAKELADGSAANLSRAYECSLCGLCTTLCPQGCDPSGMFFQARRQANADLGDDKRHGVLRNYEAQGTSPRFTWYALPQDCDTIFFPGCNIPGSRPEIVKLLFQHMQQVIPNLGVVMDCCCKPSHDLGRTDFFREMFGELRSYLLDNGIKKVLCACPNCFKVFSMYGGGLETEMVYALLDANELPQAEKVTGEVCVHDPCPLRNESAVHEAARSILRKKGLKIAPQRRERKKTLCCGEGGAVPCMAPDLAKKWPEIRVKDIQGRPLVTYCAGCALFLGRHTPTHHLLDIIYKPKETLDGRVKPAPSPITYWNRIQLKKWFQRNLPAEAARERSLPYGASGESAGGAGFKGALFAFAGGLLCGFKKIK</sequence>
<keyword evidence="3" id="KW-0560">Oxidoreductase</keyword>
<evidence type="ECO:0000313" key="9">
    <source>
        <dbReference type="Proteomes" id="UP000183994"/>
    </source>
</evidence>
<evidence type="ECO:0000313" key="8">
    <source>
        <dbReference type="EMBL" id="SHJ01052.1"/>
    </source>
</evidence>
<dbReference type="GO" id="GO:0046872">
    <property type="term" value="F:metal ion binding"/>
    <property type="evidence" value="ECO:0007669"/>
    <property type="project" value="UniProtKB-KW"/>
</dbReference>
<dbReference type="SUPFAM" id="SSF46548">
    <property type="entry name" value="alpha-helical ferredoxin"/>
    <property type="match status" value="1"/>
</dbReference>
<dbReference type="OrthoDB" id="9803192at2"/>
<evidence type="ECO:0000256" key="5">
    <source>
        <dbReference type="ARBA" id="ARBA00023014"/>
    </source>
</evidence>
<organism evidence="8 9">
    <name type="scientific">Desulfatibacillum alkenivorans DSM 16219</name>
    <dbReference type="NCBI Taxonomy" id="1121393"/>
    <lineage>
        <taxon>Bacteria</taxon>
        <taxon>Pseudomonadati</taxon>
        <taxon>Thermodesulfobacteriota</taxon>
        <taxon>Desulfobacteria</taxon>
        <taxon>Desulfobacterales</taxon>
        <taxon>Desulfatibacillaceae</taxon>
        <taxon>Desulfatibacillum</taxon>
    </lineage>
</organism>
<keyword evidence="1" id="KW-0004">4Fe-4S</keyword>
<protein>
    <submittedName>
        <fullName evidence="8">Fe-S oxidoreductase</fullName>
    </submittedName>
</protein>
<dbReference type="STRING" id="1121393.SAMN02745216_00908"/>
<dbReference type="PROSITE" id="PS51379">
    <property type="entry name" value="4FE4S_FER_2"/>
    <property type="match status" value="1"/>
</dbReference>
<dbReference type="Pfam" id="PF13183">
    <property type="entry name" value="Fer4_8"/>
    <property type="match status" value="1"/>
</dbReference>
<dbReference type="InterPro" id="IPR017900">
    <property type="entry name" value="4Fe4S_Fe_S_CS"/>
</dbReference>
<evidence type="ECO:0000256" key="6">
    <source>
        <dbReference type="SAM" id="MobiDB-lite"/>
    </source>
</evidence>
<evidence type="ECO:0000259" key="7">
    <source>
        <dbReference type="PROSITE" id="PS51379"/>
    </source>
</evidence>
<dbReference type="InterPro" id="IPR004017">
    <property type="entry name" value="Cys_rich_dom"/>
</dbReference>
<dbReference type="Pfam" id="PF02754">
    <property type="entry name" value="CCG"/>
    <property type="match status" value="1"/>
</dbReference>
<feature type="domain" description="4Fe-4S ferredoxin-type" evidence="7">
    <location>
        <begin position="69"/>
        <end position="93"/>
    </location>
</feature>
<keyword evidence="9" id="KW-1185">Reference proteome</keyword>
<name>A0A1M6FTM8_9BACT</name>
<dbReference type="AlphaFoldDB" id="A0A1M6FTM8"/>
<keyword evidence="5" id="KW-0411">Iron-sulfur</keyword>
<keyword evidence="2" id="KW-0479">Metal-binding</keyword>
<gene>
    <name evidence="8" type="ORF">SAMN02745216_00908</name>
</gene>
<feature type="region of interest" description="Disordered" evidence="6">
    <location>
        <begin position="1"/>
        <end position="23"/>
    </location>
</feature>
<feature type="compositionally biased region" description="Basic and acidic residues" evidence="6">
    <location>
        <begin position="8"/>
        <end position="22"/>
    </location>
</feature>
<evidence type="ECO:0000256" key="2">
    <source>
        <dbReference type="ARBA" id="ARBA00022723"/>
    </source>
</evidence>
<dbReference type="PROSITE" id="PS00198">
    <property type="entry name" value="4FE4S_FER_1"/>
    <property type="match status" value="1"/>
</dbReference>
<reference evidence="9" key="1">
    <citation type="submission" date="2016-11" db="EMBL/GenBank/DDBJ databases">
        <authorList>
            <person name="Varghese N."/>
            <person name="Submissions S."/>
        </authorList>
    </citation>
    <scope>NUCLEOTIDE SEQUENCE [LARGE SCALE GENOMIC DNA]</scope>
    <source>
        <strain evidence="9">DSM 16219</strain>
    </source>
</reference>
<dbReference type="GO" id="GO:0005886">
    <property type="term" value="C:plasma membrane"/>
    <property type="evidence" value="ECO:0007669"/>
    <property type="project" value="TreeGrafter"/>
</dbReference>